<dbReference type="CDD" id="cd02440">
    <property type="entry name" value="AdoMet_MTases"/>
    <property type="match status" value="1"/>
</dbReference>
<evidence type="ECO:0000259" key="1">
    <source>
        <dbReference type="Pfam" id="PF08241"/>
    </source>
</evidence>
<reference evidence="2" key="1">
    <citation type="journal article" date="2015" name="Proc. Natl. Acad. Sci. U.S.A.">
        <title>Networks of energetic and metabolic interactions define dynamics in microbial communities.</title>
        <authorList>
            <person name="Embree M."/>
            <person name="Liu J.K."/>
            <person name="Al-Bassam M.M."/>
            <person name="Zengler K."/>
        </authorList>
    </citation>
    <scope>NUCLEOTIDE SEQUENCE</scope>
</reference>
<dbReference type="EMBL" id="LNQE01001707">
    <property type="protein sequence ID" value="KUG14051.1"/>
    <property type="molecule type" value="Genomic_DNA"/>
</dbReference>
<dbReference type="InterPro" id="IPR013216">
    <property type="entry name" value="Methyltransf_11"/>
</dbReference>
<dbReference type="PANTHER" id="PTHR43591:SF110">
    <property type="entry name" value="RHODANESE DOMAIN-CONTAINING PROTEIN"/>
    <property type="match status" value="1"/>
</dbReference>
<comment type="caution">
    <text evidence="2">The sequence shown here is derived from an EMBL/GenBank/DDBJ whole genome shotgun (WGS) entry which is preliminary data.</text>
</comment>
<proteinExistence type="predicted"/>
<dbReference type="SUPFAM" id="SSF53335">
    <property type="entry name" value="S-adenosyl-L-methionine-dependent methyltransferases"/>
    <property type="match status" value="1"/>
</dbReference>
<dbReference type="AlphaFoldDB" id="A0A0W8F0V1"/>
<feature type="domain" description="Methyltransferase type 11" evidence="1">
    <location>
        <begin position="50"/>
        <end position="141"/>
    </location>
</feature>
<protein>
    <recommendedName>
        <fullName evidence="1">Methyltransferase type 11 domain-containing protein</fullName>
    </recommendedName>
</protein>
<accession>A0A0W8F0V1</accession>
<dbReference type="GO" id="GO:0008757">
    <property type="term" value="F:S-adenosylmethionine-dependent methyltransferase activity"/>
    <property type="evidence" value="ECO:0007669"/>
    <property type="project" value="InterPro"/>
</dbReference>
<dbReference type="Gene3D" id="3.40.50.150">
    <property type="entry name" value="Vaccinia Virus protein VP39"/>
    <property type="match status" value="1"/>
</dbReference>
<name>A0A0W8F0V1_9ZZZZ</name>
<sequence>MSGTHEKVQQHYDDIAELYDSRYNQSRGKAYYRHISRHVLARIPHGKRILDLGCGTGLFLKAYEEQGGCGTGLDISRGMLDKARSRCTASDVTLGNAEILPFRNDSFDAVTSLLAFSYVHRPEDLLSEAWRVLRPGGSLAICTLGKHFLTSGLPAVYTVAEVIKLRRIGMGAFGERYYDRSEMTGLLEDAGFSEITINRCSFAHLNLVDPLFGLARKLEPIVEEKIPHLAYNILASGKKTP</sequence>
<gene>
    <name evidence="2" type="ORF">ASZ90_016301</name>
</gene>
<dbReference type="InterPro" id="IPR029063">
    <property type="entry name" value="SAM-dependent_MTases_sf"/>
</dbReference>
<organism evidence="2">
    <name type="scientific">hydrocarbon metagenome</name>
    <dbReference type="NCBI Taxonomy" id="938273"/>
    <lineage>
        <taxon>unclassified sequences</taxon>
        <taxon>metagenomes</taxon>
        <taxon>ecological metagenomes</taxon>
    </lineage>
</organism>
<dbReference type="PANTHER" id="PTHR43591">
    <property type="entry name" value="METHYLTRANSFERASE"/>
    <property type="match status" value="1"/>
</dbReference>
<dbReference type="Pfam" id="PF08241">
    <property type="entry name" value="Methyltransf_11"/>
    <property type="match status" value="1"/>
</dbReference>
<evidence type="ECO:0000313" key="2">
    <source>
        <dbReference type="EMBL" id="KUG14051.1"/>
    </source>
</evidence>